<sequence>MIIKVSRSIIKRRAYTIFSAFIILLGILYFRIFKFQYFNAGKLSVMASSQYSYKEDITDANYQLFDCNGKQLLNYNKKYFAVISPDIFSKNNLDTDQDKMLTLMYVLRNYNNEYDLSKAGVLNSSKKVYYEIDESTYNKLKDIKEVKGFYTYSYSSLEKNETWKIENLLVNTKKSNNNELKSQNSLEMQIYNKTKENKKPQIVFNRDVNGSIVEEKTELPKDNVNVRLTFDKNIEDKIKEVLNNDKNKNFKQIGVVLMEADTGKIKALVQKDDSKPNVNLGVATNHGFFPGSIFKIIVEEAGLDRKTISTTDNFTCRGLIELENHGKHGTLTPEEALIVSCNDIFAQIGAKVGFNNFYDNAKLQGLFEKVLGIDSEEQGAVEVKEPKVSDGSVGLASIGQNLRITPIEAISIANTVVNNGVYVKPYIVDAYTDDNNKEIETESTQQKSVIEKSTANIMKNQMIKVVEKGTGQAAQLENIEIGGKTGSTTRVDVAKGSNSPENHSDGWFIGFFKVKDKYYSMVVFVEDIDKDKESGGSTAAPIFKDIVKEIQPFIKK</sequence>
<dbReference type="InterPro" id="IPR050515">
    <property type="entry name" value="Beta-lactam/transpept"/>
</dbReference>
<dbReference type="GO" id="GO:0008658">
    <property type="term" value="F:penicillin binding"/>
    <property type="evidence" value="ECO:0007669"/>
    <property type="project" value="InterPro"/>
</dbReference>
<comment type="caution">
    <text evidence="5">The sequence shown here is derived from an EMBL/GenBank/DDBJ whole genome shotgun (WGS) entry which is preliminary data.</text>
</comment>
<comment type="subcellular location">
    <subcellularLocation>
        <location evidence="1">Membrane</location>
    </subcellularLocation>
</comment>
<dbReference type="Pfam" id="PF00905">
    <property type="entry name" value="Transpeptidase"/>
    <property type="match status" value="1"/>
</dbReference>
<dbReference type="AlphaFoldDB" id="A0A949TWV0"/>
<dbReference type="EMBL" id="JAEEGC010000014">
    <property type="protein sequence ID" value="MBV7271904.1"/>
    <property type="molecule type" value="Genomic_DNA"/>
</dbReference>
<accession>A0A949TWV0</accession>
<evidence type="ECO:0000313" key="6">
    <source>
        <dbReference type="Proteomes" id="UP000694308"/>
    </source>
</evidence>
<evidence type="ECO:0000256" key="3">
    <source>
        <dbReference type="SAM" id="Phobius"/>
    </source>
</evidence>
<dbReference type="InterPro" id="IPR001460">
    <property type="entry name" value="PCN-bd_Tpept"/>
</dbReference>
<keyword evidence="3" id="KW-0812">Transmembrane</keyword>
<proteinExistence type="predicted"/>
<organism evidence="5 6">
    <name type="scientific">Clostridium thailandense</name>
    <dbReference type="NCBI Taxonomy" id="2794346"/>
    <lineage>
        <taxon>Bacteria</taxon>
        <taxon>Bacillati</taxon>
        <taxon>Bacillota</taxon>
        <taxon>Clostridia</taxon>
        <taxon>Eubacteriales</taxon>
        <taxon>Clostridiaceae</taxon>
        <taxon>Clostridium</taxon>
    </lineage>
</organism>
<name>A0A949TWV0_9CLOT</name>
<evidence type="ECO:0000313" key="5">
    <source>
        <dbReference type="EMBL" id="MBV7271904.1"/>
    </source>
</evidence>
<dbReference type="Proteomes" id="UP000694308">
    <property type="component" value="Unassembled WGS sequence"/>
</dbReference>
<keyword evidence="3" id="KW-1133">Transmembrane helix</keyword>
<dbReference type="PANTHER" id="PTHR30627">
    <property type="entry name" value="PEPTIDOGLYCAN D,D-TRANSPEPTIDASE"/>
    <property type="match status" value="1"/>
</dbReference>
<keyword evidence="6" id="KW-1185">Reference proteome</keyword>
<reference evidence="5" key="1">
    <citation type="submission" date="2020-12" db="EMBL/GenBank/DDBJ databases">
        <title>Clostridium thailandense sp. nov., a novel acetogenic bacterium isolated from peat land soil in Thailand.</title>
        <authorList>
            <person name="Chaikitkaew S."/>
            <person name="Birkeland N.K."/>
        </authorList>
    </citation>
    <scope>NUCLEOTIDE SEQUENCE</scope>
    <source>
        <strain evidence="5">PL3</strain>
    </source>
</reference>
<evidence type="ECO:0000256" key="1">
    <source>
        <dbReference type="ARBA" id="ARBA00004370"/>
    </source>
</evidence>
<feature type="domain" description="Penicillin-binding protein transpeptidase" evidence="4">
    <location>
        <begin position="254"/>
        <end position="547"/>
    </location>
</feature>
<gene>
    <name evidence="5" type="ORF">I6U48_03115</name>
</gene>
<protein>
    <submittedName>
        <fullName evidence="5">Penicillin-binding protein 2</fullName>
    </submittedName>
</protein>
<keyword evidence="2 3" id="KW-0472">Membrane</keyword>
<dbReference type="GO" id="GO:0071555">
    <property type="term" value="P:cell wall organization"/>
    <property type="evidence" value="ECO:0007669"/>
    <property type="project" value="TreeGrafter"/>
</dbReference>
<dbReference type="RefSeq" id="WP_218318942.1">
    <property type="nucleotide sequence ID" value="NZ_JAEEGC010000014.1"/>
</dbReference>
<evidence type="ECO:0000259" key="4">
    <source>
        <dbReference type="Pfam" id="PF00905"/>
    </source>
</evidence>
<dbReference type="PANTHER" id="PTHR30627:SF1">
    <property type="entry name" value="PEPTIDOGLYCAN D,D-TRANSPEPTIDASE FTSI"/>
    <property type="match status" value="1"/>
</dbReference>
<feature type="transmembrane region" description="Helical" evidence="3">
    <location>
        <begin position="12"/>
        <end position="32"/>
    </location>
</feature>
<dbReference type="GO" id="GO:0005886">
    <property type="term" value="C:plasma membrane"/>
    <property type="evidence" value="ECO:0007669"/>
    <property type="project" value="TreeGrafter"/>
</dbReference>
<evidence type="ECO:0000256" key="2">
    <source>
        <dbReference type="ARBA" id="ARBA00023136"/>
    </source>
</evidence>